<keyword evidence="7" id="KW-1185">Reference proteome</keyword>
<proteinExistence type="inferred from homology"/>
<dbReference type="Pfam" id="PF01566">
    <property type="entry name" value="Nramp"/>
    <property type="match status" value="1"/>
</dbReference>
<feature type="transmembrane region" description="Helical" evidence="5">
    <location>
        <begin position="413"/>
        <end position="430"/>
    </location>
</feature>
<dbReference type="Proteomes" id="UP000238350">
    <property type="component" value="Unassembled WGS sequence"/>
</dbReference>
<evidence type="ECO:0000256" key="1">
    <source>
        <dbReference type="ARBA" id="ARBA00004141"/>
    </source>
</evidence>
<evidence type="ECO:0000256" key="3">
    <source>
        <dbReference type="ARBA" id="ARBA00022989"/>
    </source>
</evidence>
<evidence type="ECO:0000313" key="7">
    <source>
        <dbReference type="Proteomes" id="UP000238350"/>
    </source>
</evidence>
<keyword evidence="2 5" id="KW-0812">Transmembrane</keyword>
<comment type="caution">
    <text evidence="6">The sequence shown here is derived from an EMBL/GenBank/DDBJ whole genome shotgun (WGS) entry which is preliminary data.</text>
</comment>
<comment type="subcellular location">
    <subcellularLocation>
        <location evidence="1">Membrane</location>
        <topology evidence="1">Multi-pass membrane protein</topology>
    </subcellularLocation>
</comment>
<dbReference type="PRINTS" id="PR00447">
    <property type="entry name" value="NATRESASSCMP"/>
</dbReference>
<dbReference type="HAMAP" id="MF_00221">
    <property type="entry name" value="NRAMP"/>
    <property type="match status" value="1"/>
</dbReference>
<dbReference type="NCBIfam" id="NF037982">
    <property type="entry name" value="Nramp_1"/>
    <property type="match status" value="1"/>
</dbReference>
<dbReference type="GO" id="GO:0030026">
    <property type="term" value="P:intracellular manganese ion homeostasis"/>
    <property type="evidence" value="ECO:0007669"/>
    <property type="project" value="TreeGrafter"/>
</dbReference>
<dbReference type="RefSeq" id="XP_024664695.1">
    <property type="nucleotide sequence ID" value="XM_024808927.1"/>
</dbReference>
<dbReference type="STRING" id="45607.A0A2T0FID2"/>
<feature type="transmembrane region" description="Helical" evidence="5">
    <location>
        <begin position="225"/>
        <end position="244"/>
    </location>
</feature>
<accession>A0A2T0FID2</accession>
<protein>
    <submittedName>
        <fullName evidence="6">Manganese transporter SMF2</fullName>
    </submittedName>
</protein>
<keyword evidence="4 5" id="KW-0472">Membrane</keyword>
<evidence type="ECO:0000256" key="5">
    <source>
        <dbReference type="SAM" id="Phobius"/>
    </source>
</evidence>
<dbReference type="GeneID" id="36516118"/>
<dbReference type="GO" id="GO:0005384">
    <property type="term" value="F:manganese ion transmembrane transporter activity"/>
    <property type="evidence" value="ECO:0007669"/>
    <property type="project" value="TreeGrafter"/>
</dbReference>
<dbReference type="EMBL" id="NDIQ01000021">
    <property type="protein sequence ID" value="PRT54750.1"/>
    <property type="molecule type" value="Genomic_DNA"/>
</dbReference>
<feature type="transmembrane region" description="Helical" evidence="5">
    <location>
        <begin position="148"/>
        <end position="168"/>
    </location>
</feature>
<sequence>MRSSEDIPEEELELSSLSEGERSTRYLSTWERMTHTLVKYAKFVGPGIMVSVAYMDPGNYSTAVSAGAFYEYRLLFIVLVSNLFAVVLQVLCAKLGAVTGLNLAENCRKHFPSWLNILLYVLTEIAIIATDLAEVVGTAIALNIIFNLPLSLGVVITVLDVLIVLMAYDPNGNMRMVRYFEWFVSVLVAGVVICFGVELVKIKPSNVSDIFMGFLPSKALLEPKGLYLSCGILGATVMPHSLYLGSGIVQPRLKDFDIKTGRFNPCDEAAHKEYRPSLASIRYSMKYTIAELVISLCTFAVFVNAAILIVSGATLYKTPDAYDADLYTIHDMLVRFLGQAAGTVFALALLFSGQSAGIVCTLSGQMIAEGFIEWKTRPWLRRIITRSIAVAPCLFAALFIGRNGLAQVLNGSQVVLSLLLPFVTAPLIYFTGSNLIMKVRVENNSDASSQYTMVEDGEHYKDMSNSPLLHFFALVIFILVSALNLFMIFSGLS</sequence>
<feature type="transmembrane region" description="Helical" evidence="5">
    <location>
        <begin position="74"/>
        <end position="96"/>
    </location>
</feature>
<dbReference type="PANTHER" id="PTHR11706">
    <property type="entry name" value="SOLUTE CARRIER PROTEIN FAMILY 11 MEMBER"/>
    <property type="match status" value="1"/>
</dbReference>
<organism evidence="6 7">
    <name type="scientific">Wickerhamiella sorbophila</name>
    <dbReference type="NCBI Taxonomy" id="45607"/>
    <lineage>
        <taxon>Eukaryota</taxon>
        <taxon>Fungi</taxon>
        <taxon>Dikarya</taxon>
        <taxon>Ascomycota</taxon>
        <taxon>Saccharomycotina</taxon>
        <taxon>Dipodascomycetes</taxon>
        <taxon>Dipodascales</taxon>
        <taxon>Trichomonascaceae</taxon>
        <taxon>Wickerhamiella</taxon>
    </lineage>
</organism>
<dbReference type="NCBIfam" id="TIGR01197">
    <property type="entry name" value="nramp"/>
    <property type="match status" value="1"/>
</dbReference>
<dbReference type="GO" id="GO:0005886">
    <property type="term" value="C:plasma membrane"/>
    <property type="evidence" value="ECO:0007669"/>
    <property type="project" value="TreeGrafter"/>
</dbReference>
<evidence type="ECO:0000313" key="6">
    <source>
        <dbReference type="EMBL" id="PRT54750.1"/>
    </source>
</evidence>
<dbReference type="GO" id="GO:0015086">
    <property type="term" value="F:cadmium ion transmembrane transporter activity"/>
    <property type="evidence" value="ECO:0007669"/>
    <property type="project" value="TreeGrafter"/>
</dbReference>
<dbReference type="InterPro" id="IPR001046">
    <property type="entry name" value="NRAMP_fam"/>
</dbReference>
<dbReference type="PANTHER" id="PTHR11706:SF50">
    <property type="entry name" value="MANGANESE TRANSPORTER SMF2"/>
    <property type="match status" value="1"/>
</dbReference>
<gene>
    <name evidence="6" type="ORF">B9G98_02370</name>
</gene>
<keyword evidence="3 5" id="KW-1133">Transmembrane helix</keyword>
<feature type="transmembrane region" description="Helical" evidence="5">
    <location>
        <begin position="117"/>
        <end position="142"/>
    </location>
</feature>
<feature type="transmembrane region" description="Helical" evidence="5">
    <location>
        <begin position="468"/>
        <end position="489"/>
    </location>
</feature>
<feature type="transmembrane region" description="Helical" evidence="5">
    <location>
        <begin position="292"/>
        <end position="316"/>
    </location>
</feature>
<feature type="transmembrane region" description="Helical" evidence="5">
    <location>
        <begin position="180"/>
        <end position="200"/>
    </location>
</feature>
<name>A0A2T0FID2_9ASCO</name>
<evidence type="ECO:0000256" key="2">
    <source>
        <dbReference type="ARBA" id="ARBA00022692"/>
    </source>
</evidence>
<dbReference type="OrthoDB" id="409173at2759"/>
<dbReference type="GO" id="GO:0034755">
    <property type="term" value="P:iron ion transmembrane transport"/>
    <property type="evidence" value="ECO:0007669"/>
    <property type="project" value="TreeGrafter"/>
</dbReference>
<feature type="transmembrane region" description="Helical" evidence="5">
    <location>
        <begin position="336"/>
        <end position="362"/>
    </location>
</feature>
<dbReference type="AlphaFoldDB" id="A0A2T0FID2"/>
<feature type="transmembrane region" description="Helical" evidence="5">
    <location>
        <begin position="383"/>
        <end position="401"/>
    </location>
</feature>
<evidence type="ECO:0000256" key="4">
    <source>
        <dbReference type="ARBA" id="ARBA00023136"/>
    </source>
</evidence>
<reference evidence="6 7" key="1">
    <citation type="submission" date="2017-04" db="EMBL/GenBank/DDBJ databases">
        <title>Genome sequencing of [Candida] sorbophila.</title>
        <authorList>
            <person name="Ahn J.O."/>
        </authorList>
    </citation>
    <scope>NUCLEOTIDE SEQUENCE [LARGE SCALE GENOMIC DNA]</scope>
    <source>
        <strain evidence="6 7">DS02</strain>
    </source>
</reference>